<dbReference type="AlphaFoldDB" id="A0A2H3C080"/>
<sequence>MGHEYVSYYNDYSQGSWLPEQSNFCGRAVHGDPFPPRAEAALSLSHQSWNETSARTQIVQSDPSEAVPLETAASGRPVYGAPDLTSGNLENVVHYYPCPSGYVLEKFDDHTKNQFERETILKCAQIFGVAYTDLFFYRQDVDAVDCSCPIADCKGPMFEGGDIKIHIERYHSKIISSKGKVVCSRKSNKESRCPINNEVQGRYFLTHFRELHLNAHGKCPFCDIQVTRVPGYFKTHFATCKKLTTK</sequence>
<dbReference type="Proteomes" id="UP000218334">
    <property type="component" value="Unassembled WGS sequence"/>
</dbReference>
<evidence type="ECO:0000313" key="2">
    <source>
        <dbReference type="Proteomes" id="UP000218334"/>
    </source>
</evidence>
<proteinExistence type="predicted"/>
<gene>
    <name evidence="1" type="ORF">ARMSODRAFT_227432</name>
</gene>
<reference evidence="2" key="1">
    <citation type="journal article" date="2017" name="Nat. Ecol. Evol.">
        <title>Genome expansion and lineage-specific genetic innovations in the forest pathogenic fungi Armillaria.</title>
        <authorList>
            <person name="Sipos G."/>
            <person name="Prasanna A.N."/>
            <person name="Walter M.C."/>
            <person name="O'Connor E."/>
            <person name="Balint B."/>
            <person name="Krizsan K."/>
            <person name="Kiss B."/>
            <person name="Hess J."/>
            <person name="Varga T."/>
            <person name="Slot J."/>
            <person name="Riley R."/>
            <person name="Boka B."/>
            <person name="Rigling D."/>
            <person name="Barry K."/>
            <person name="Lee J."/>
            <person name="Mihaltcheva S."/>
            <person name="LaButti K."/>
            <person name="Lipzen A."/>
            <person name="Waldron R."/>
            <person name="Moloney N.M."/>
            <person name="Sperisen C."/>
            <person name="Kredics L."/>
            <person name="Vagvoelgyi C."/>
            <person name="Patrignani A."/>
            <person name="Fitzpatrick D."/>
            <person name="Nagy I."/>
            <person name="Doyle S."/>
            <person name="Anderson J.B."/>
            <person name="Grigoriev I.V."/>
            <person name="Gueldener U."/>
            <person name="Muensterkoetter M."/>
            <person name="Nagy L.G."/>
        </authorList>
    </citation>
    <scope>NUCLEOTIDE SEQUENCE [LARGE SCALE GENOMIC DNA]</scope>
    <source>
        <strain evidence="2">28-4</strain>
    </source>
</reference>
<organism evidence="1 2">
    <name type="scientific">Armillaria solidipes</name>
    <dbReference type="NCBI Taxonomy" id="1076256"/>
    <lineage>
        <taxon>Eukaryota</taxon>
        <taxon>Fungi</taxon>
        <taxon>Dikarya</taxon>
        <taxon>Basidiomycota</taxon>
        <taxon>Agaricomycotina</taxon>
        <taxon>Agaricomycetes</taxon>
        <taxon>Agaricomycetidae</taxon>
        <taxon>Agaricales</taxon>
        <taxon>Marasmiineae</taxon>
        <taxon>Physalacriaceae</taxon>
        <taxon>Armillaria</taxon>
    </lineage>
</organism>
<protein>
    <submittedName>
        <fullName evidence="1">Uncharacterized protein</fullName>
    </submittedName>
</protein>
<evidence type="ECO:0000313" key="1">
    <source>
        <dbReference type="EMBL" id="PBK76475.1"/>
    </source>
</evidence>
<name>A0A2H3C080_9AGAR</name>
<keyword evidence="2" id="KW-1185">Reference proteome</keyword>
<dbReference type="EMBL" id="KZ293416">
    <property type="protein sequence ID" value="PBK76475.1"/>
    <property type="molecule type" value="Genomic_DNA"/>
</dbReference>
<accession>A0A2H3C080</accession>